<comment type="caution">
    <text evidence="1">The sequence shown here is derived from an EMBL/GenBank/DDBJ whole genome shotgun (WGS) entry which is preliminary data.</text>
</comment>
<dbReference type="OrthoDB" id="9985558at2"/>
<evidence type="ECO:0000313" key="1">
    <source>
        <dbReference type="EMBL" id="TGY94413.1"/>
    </source>
</evidence>
<evidence type="ECO:0000313" key="2">
    <source>
        <dbReference type="Proteomes" id="UP000305451"/>
    </source>
</evidence>
<sequence>MGSETKGGMAIDYDDSLDALVAIVSGPRDVEKAKADWVRLFAAFESYDTNKLLLDARLGEFNYELDDWIAFTRELAEPITGTCIALVIRPELRDFGVVARLSAEAGWNQLRFFYEVEEARAWLDTES</sequence>
<reference evidence="1 2" key="1">
    <citation type="journal article" date="2013" name="Int. J. Syst. Evol. Microbiol.">
        <title>Marinicauda pacifica gen. nov., sp. nov., a prosthecate alphaproteobacterium of the family Hyphomonadaceae isolated from deep seawater.</title>
        <authorList>
            <person name="Zhang X.Y."/>
            <person name="Li G.W."/>
            <person name="Wang C.S."/>
            <person name="Zhang Y.J."/>
            <person name="Xu X.W."/>
            <person name="Li H."/>
            <person name="Liu A."/>
            <person name="Liu C."/>
            <person name="Xie B.B."/>
            <person name="Qin Q.L."/>
            <person name="Xu Z."/>
            <person name="Chen X.L."/>
            <person name="Zhou B.C."/>
            <person name="Zhang Y.Z."/>
        </authorList>
    </citation>
    <scope>NUCLEOTIDE SEQUENCE [LARGE SCALE GENOMIC DNA]</scope>
    <source>
        <strain evidence="1 2">P-1 km-3</strain>
    </source>
</reference>
<protein>
    <recommendedName>
        <fullName evidence="3">STAS/SEC14 domain-containing protein</fullName>
    </recommendedName>
</protein>
<dbReference type="AlphaFoldDB" id="A0A4S2HEU2"/>
<gene>
    <name evidence="1" type="ORF">E5162_03815</name>
</gene>
<dbReference type="EMBL" id="SRXV01000001">
    <property type="protein sequence ID" value="TGY94413.1"/>
    <property type="molecule type" value="Genomic_DNA"/>
</dbReference>
<name>A0A4S2HEU2_9PROT</name>
<evidence type="ECO:0008006" key="3">
    <source>
        <dbReference type="Google" id="ProtNLM"/>
    </source>
</evidence>
<dbReference type="Proteomes" id="UP000305451">
    <property type="component" value="Unassembled WGS sequence"/>
</dbReference>
<accession>A0A4S2HEU2</accession>
<dbReference type="RefSeq" id="WP_135943610.1">
    <property type="nucleotide sequence ID" value="NZ_BMEI01000001.1"/>
</dbReference>
<keyword evidence="2" id="KW-1185">Reference proteome</keyword>
<proteinExistence type="predicted"/>
<organism evidence="1 2">
    <name type="scientific">Marinicauda pacifica</name>
    <dbReference type="NCBI Taxonomy" id="1133559"/>
    <lineage>
        <taxon>Bacteria</taxon>
        <taxon>Pseudomonadati</taxon>
        <taxon>Pseudomonadota</taxon>
        <taxon>Alphaproteobacteria</taxon>
        <taxon>Maricaulales</taxon>
        <taxon>Maricaulaceae</taxon>
        <taxon>Marinicauda</taxon>
    </lineage>
</organism>